<dbReference type="AlphaFoldDB" id="A0A9K3CWE5"/>
<dbReference type="Gene3D" id="2.60.40.640">
    <property type="match status" value="1"/>
</dbReference>
<dbReference type="InterPro" id="IPR014756">
    <property type="entry name" value="Ig_E-set"/>
</dbReference>
<dbReference type="InterPro" id="IPR011021">
    <property type="entry name" value="Arrestin-like_N"/>
</dbReference>
<dbReference type="Proteomes" id="UP000265618">
    <property type="component" value="Unassembled WGS sequence"/>
</dbReference>
<keyword evidence="3" id="KW-1185">Reference proteome</keyword>
<protein>
    <recommendedName>
        <fullName evidence="1">Arrestin-like N-terminal domain-containing protein</fullName>
    </recommendedName>
</protein>
<feature type="domain" description="Arrestin-like N-terminal" evidence="1">
    <location>
        <begin position="11"/>
        <end position="154"/>
    </location>
</feature>
<accession>A0A9K3CWE5</accession>
<proteinExistence type="predicted"/>
<dbReference type="Pfam" id="PF00339">
    <property type="entry name" value="Arrestin_N"/>
    <property type="match status" value="1"/>
</dbReference>
<dbReference type="SUPFAM" id="SSF81296">
    <property type="entry name" value="E set domains"/>
    <property type="match status" value="1"/>
</dbReference>
<dbReference type="EMBL" id="BDIP01001132">
    <property type="protein sequence ID" value="GIQ83660.1"/>
    <property type="molecule type" value="Genomic_DNA"/>
</dbReference>
<organism evidence="2 3">
    <name type="scientific">Kipferlia bialata</name>
    <dbReference type="NCBI Taxonomy" id="797122"/>
    <lineage>
        <taxon>Eukaryota</taxon>
        <taxon>Metamonada</taxon>
        <taxon>Carpediemonas-like organisms</taxon>
        <taxon>Kipferlia</taxon>
    </lineage>
</organism>
<evidence type="ECO:0000313" key="3">
    <source>
        <dbReference type="Proteomes" id="UP000265618"/>
    </source>
</evidence>
<name>A0A9K3CWE5_9EUKA</name>
<evidence type="ECO:0000259" key="1">
    <source>
        <dbReference type="Pfam" id="PF00339"/>
    </source>
</evidence>
<dbReference type="InterPro" id="IPR014752">
    <property type="entry name" value="Arrestin-like_C"/>
</dbReference>
<evidence type="ECO:0000313" key="2">
    <source>
        <dbReference type="EMBL" id="GIQ83660.1"/>
    </source>
</evidence>
<comment type="caution">
    <text evidence="2">The sequence shown here is derived from an EMBL/GenBank/DDBJ whole genome shotgun (WGS) entry which is preliminary data.</text>
</comment>
<sequence length="210" mass="23538">MGVFSSDGTVSVEWDREKPLFTAGDTIRATVTYIPKKDMTIRGVTVHVAGLEHTFYEAPFLGFMQQHSVPVFDETVVTPEMARDMLDLSSADSTMTEGKAYRFPFEYTLPCRLPWSVHQKDPYYKDGHKQCEPMHTNGFNAVRYLVWINVEHGEKNEDPVGVPFYILPPEEGRYPSEGVAEPVPAPLEPVTTEGGSVPFFSNKANVKMTG</sequence>
<gene>
    <name evidence="2" type="ORF">KIPB_005014</name>
</gene>
<feature type="non-terminal residue" evidence="2">
    <location>
        <position position="210"/>
    </location>
</feature>
<reference evidence="2 3" key="1">
    <citation type="journal article" date="2018" name="PLoS ONE">
        <title>The draft genome of Kipferlia bialata reveals reductive genome evolution in fornicate parasites.</title>
        <authorList>
            <person name="Tanifuji G."/>
            <person name="Takabayashi S."/>
            <person name="Kume K."/>
            <person name="Takagi M."/>
            <person name="Nakayama T."/>
            <person name="Kamikawa R."/>
            <person name="Inagaki Y."/>
            <person name="Hashimoto T."/>
        </authorList>
    </citation>
    <scope>NUCLEOTIDE SEQUENCE [LARGE SCALE GENOMIC DNA]</scope>
    <source>
        <strain evidence="2">NY0173</strain>
    </source>
</reference>